<dbReference type="VEuPathDB" id="VectorBase:RSAN_042727"/>
<reference evidence="5" key="1">
    <citation type="journal article" date="2020" name="Cell">
        <title>Large-Scale Comparative Analyses of Tick Genomes Elucidate Their Genetic Diversity and Vector Capacities.</title>
        <authorList>
            <consortium name="Tick Genome and Microbiome Consortium (TIGMIC)"/>
            <person name="Jia N."/>
            <person name="Wang J."/>
            <person name="Shi W."/>
            <person name="Du L."/>
            <person name="Sun Y."/>
            <person name="Zhan W."/>
            <person name="Jiang J.F."/>
            <person name="Wang Q."/>
            <person name="Zhang B."/>
            <person name="Ji P."/>
            <person name="Bell-Sakyi L."/>
            <person name="Cui X.M."/>
            <person name="Yuan T.T."/>
            <person name="Jiang B.G."/>
            <person name="Yang W.F."/>
            <person name="Lam T.T."/>
            <person name="Chang Q.C."/>
            <person name="Ding S.J."/>
            <person name="Wang X.J."/>
            <person name="Zhu J.G."/>
            <person name="Ruan X.D."/>
            <person name="Zhao L."/>
            <person name="Wei J.T."/>
            <person name="Ye R.Z."/>
            <person name="Que T.C."/>
            <person name="Du C.H."/>
            <person name="Zhou Y.H."/>
            <person name="Cheng J.X."/>
            <person name="Dai P.F."/>
            <person name="Guo W.B."/>
            <person name="Han X.H."/>
            <person name="Huang E.J."/>
            <person name="Li L.F."/>
            <person name="Wei W."/>
            <person name="Gao Y.C."/>
            <person name="Liu J.Z."/>
            <person name="Shao H.Z."/>
            <person name="Wang X."/>
            <person name="Wang C.C."/>
            <person name="Yang T.C."/>
            <person name="Huo Q.B."/>
            <person name="Li W."/>
            <person name="Chen H.Y."/>
            <person name="Chen S.E."/>
            <person name="Zhou L.G."/>
            <person name="Ni X.B."/>
            <person name="Tian J.H."/>
            <person name="Sheng Y."/>
            <person name="Liu T."/>
            <person name="Pan Y.S."/>
            <person name="Xia L.Y."/>
            <person name="Li J."/>
            <person name="Zhao F."/>
            <person name="Cao W.C."/>
        </authorList>
    </citation>
    <scope>NUCLEOTIDE SEQUENCE</scope>
    <source>
        <strain evidence="5">Rsan-2018</strain>
    </source>
</reference>
<accession>A0A9D4SNI0</accession>
<organism evidence="5 6">
    <name type="scientific">Rhipicephalus sanguineus</name>
    <name type="common">Brown dog tick</name>
    <name type="synonym">Ixodes sanguineus</name>
    <dbReference type="NCBI Taxonomy" id="34632"/>
    <lineage>
        <taxon>Eukaryota</taxon>
        <taxon>Metazoa</taxon>
        <taxon>Ecdysozoa</taxon>
        <taxon>Arthropoda</taxon>
        <taxon>Chelicerata</taxon>
        <taxon>Arachnida</taxon>
        <taxon>Acari</taxon>
        <taxon>Parasitiformes</taxon>
        <taxon>Ixodida</taxon>
        <taxon>Ixodoidea</taxon>
        <taxon>Ixodidae</taxon>
        <taxon>Rhipicephalinae</taxon>
        <taxon>Rhipicephalus</taxon>
        <taxon>Rhipicephalus</taxon>
    </lineage>
</organism>
<gene>
    <name evidence="5" type="ORF">HPB52_002659</name>
</gene>
<dbReference type="PROSITE" id="PS50158">
    <property type="entry name" value="ZF_CCHC"/>
    <property type="match status" value="1"/>
</dbReference>
<keyword evidence="1" id="KW-0862">Zinc</keyword>
<evidence type="ECO:0000313" key="6">
    <source>
        <dbReference type="Proteomes" id="UP000821837"/>
    </source>
</evidence>
<proteinExistence type="predicted"/>
<sequence>MDGESISPDECTEEYGWQAAVSKRMSTKSAASGDSAESGPNTDATSRTFENGNRVKNRVVRASRMPYMPKDHFKIILRPRGGINISKMGSTKVGKAIIEAARLGSIDLGGCSYEINAYEAAPDDTCKGVIRNIDVADGPAELERNIVNPRNPLALAAKRIKNTGTVIIAFDGHKVPNFVRYGPILVKCSLYKKNIDICYACGRLGHRADVCPTPEETVCRGCGAINVTKEHRCQPRCELCGGPHPTADRMCSQRYTIPYVVRRRRSERAMAANVEKEQVDNPLNPRSSELHSTASAPVDDSKPTTASRGRSSPSINPKSEGGSGSTWADKVKGSAMTDKTPPTRGQSSDNRRLAWADGAQTEPVSAMLCDPPPEQSREIERLKKENEELREMNKNVLAELAAIKKLLSESKRTENINNTQKETPVPAPAGDGAMSAKRRAVETPLFSDSSKITRSGICQFLVEHSRSDMDHIGHGKRKSHGDSRGFRHPSTDVNLLCRFSARYRVGIYPYGVCTHLIYSSVPSKANQQGEDVLYNYDHGKAVSGDAGFFLAMIALRNSFKREYLLTIGIDRKQSVIEKDLLKILKMVDIASFNTCHLRHTDDYTTMTNPYSMYDNSSTGEFLGSELDRLAKLAARSPRARVCFTLALGGNQFTLRDSAQHGLGAPAKHAREASYSEASAAFAIQDFGRMLQTIQQ</sequence>
<feature type="domain" description="CCHC-type" evidence="4">
    <location>
        <begin position="198"/>
        <end position="212"/>
    </location>
</feature>
<keyword evidence="6" id="KW-1185">Reference proteome</keyword>
<dbReference type="VEuPathDB" id="VectorBase:RSAN_027293"/>
<comment type="caution">
    <text evidence="5">The sequence shown here is derived from an EMBL/GenBank/DDBJ whole genome shotgun (WGS) entry which is preliminary data.</text>
</comment>
<feature type="coiled-coil region" evidence="2">
    <location>
        <begin position="375"/>
        <end position="406"/>
    </location>
</feature>
<name>A0A9D4SNI0_RHISA</name>
<feature type="compositionally biased region" description="Polar residues" evidence="3">
    <location>
        <begin position="284"/>
        <end position="295"/>
    </location>
</feature>
<dbReference type="InterPro" id="IPR001878">
    <property type="entry name" value="Znf_CCHC"/>
</dbReference>
<keyword evidence="1" id="KW-0479">Metal-binding</keyword>
<dbReference type="AlphaFoldDB" id="A0A9D4SNI0"/>
<dbReference type="InterPro" id="IPR036875">
    <property type="entry name" value="Znf_CCHC_sf"/>
</dbReference>
<evidence type="ECO:0000259" key="4">
    <source>
        <dbReference type="PROSITE" id="PS50158"/>
    </source>
</evidence>
<protein>
    <recommendedName>
        <fullName evidence="4">CCHC-type domain-containing protein</fullName>
    </recommendedName>
</protein>
<feature type="compositionally biased region" description="Polar residues" evidence="3">
    <location>
        <begin position="303"/>
        <end position="317"/>
    </location>
</feature>
<dbReference type="GO" id="GO:0003676">
    <property type="term" value="F:nucleic acid binding"/>
    <property type="evidence" value="ECO:0007669"/>
    <property type="project" value="InterPro"/>
</dbReference>
<keyword evidence="2" id="KW-0175">Coiled coil</keyword>
<reference evidence="5" key="2">
    <citation type="submission" date="2021-09" db="EMBL/GenBank/DDBJ databases">
        <authorList>
            <person name="Jia N."/>
            <person name="Wang J."/>
            <person name="Shi W."/>
            <person name="Du L."/>
            <person name="Sun Y."/>
            <person name="Zhan W."/>
            <person name="Jiang J."/>
            <person name="Wang Q."/>
            <person name="Zhang B."/>
            <person name="Ji P."/>
            <person name="Sakyi L.B."/>
            <person name="Cui X."/>
            <person name="Yuan T."/>
            <person name="Jiang B."/>
            <person name="Yang W."/>
            <person name="Lam T.T.-Y."/>
            <person name="Chang Q."/>
            <person name="Ding S."/>
            <person name="Wang X."/>
            <person name="Zhu J."/>
            <person name="Ruan X."/>
            <person name="Zhao L."/>
            <person name="Wei J."/>
            <person name="Que T."/>
            <person name="Du C."/>
            <person name="Cheng J."/>
            <person name="Dai P."/>
            <person name="Han X."/>
            <person name="Huang E."/>
            <person name="Gao Y."/>
            <person name="Liu J."/>
            <person name="Shao H."/>
            <person name="Ye R."/>
            <person name="Li L."/>
            <person name="Wei W."/>
            <person name="Wang X."/>
            <person name="Wang C."/>
            <person name="Huo Q."/>
            <person name="Li W."/>
            <person name="Guo W."/>
            <person name="Chen H."/>
            <person name="Chen S."/>
            <person name="Zhou L."/>
            <person name="Zhou L."/>
            <person name="Ni X."/>
            <person name="Tian J."/>
            <person name="Zhou Y."/>
            <person name="Sheng Y."/>
            <person name="Liu T."/>
            <person name="Pan Y."/>
            <person name="Xia L."/>
            <person name="Li J."/>
            <person name="Zhao F."/>
            <person name="Cao W."/>
        </authorList>
    </citation>
    <scope>NUCLEOTIDE SEQUENCE</scope>
    <source>
        <strain evidence="5">Rsan-2018</strain>
        <tissue evidence="5">Larvae</tissue>
    </source>
</reference>
<dbReference type="EMBL" id="JABSTV010001255">
    <property type="protein sequence ID" value="KAH7935014.1"/>
    <property type="molecule type" value="Genomic_DNA"/>
</dbReference>
<dbReference type="SUPFAM" id="SSF57756">
    <property type="entry name" value="Retrovirus zinc finger-like domains"/>
    <property type="match status" value="1"/>
</dbReference>
<evidence type="ECO:0000313" key="5">
    <source>
        <dbReference type="EMBL" id="KAH7935014.1"/>
    </source>
</evidence>
<feature type="region of interest" description="Disordered" evidence="3">
    <location>
        <begin position="413"/>
        <end position="433"/>
    </location>
</feature>
<evidence type="ECO:0000256" key="3">
    <source>
        <dbReference type="SAM" id="MobiDB-lite"/>
    </source>
</evidence>
<evidence type="ECO:0000256" key="1">
    <source>
        <dbReference type="PROSITE-ProRule" id="PRU00047"/>
    </source>
</evidence>
<feature type="region of interest" description="Disordered" evidence="3">
    <location>
        <begin position="26"/>
        <end position="53"/>
    </location>
</feature>
<feature type="compositionally biased region" description="Polar residues" evidence="3">
    <location>
        <begin position="38"/>
        <end position="51"/>
    </location>
</feature>
<keyword evidence="1" id="KW-0863">Zinc-finger</keyword>
<dbReference type="GO" id="GO:0008270">
    <property type="term" value="F:zinc ion binding"/>
    <property type="evidence" value="ECO:0007669"/>
    <property type="project" value="UniProtKB-KW"/>
</dbReference>
<evidence type="ECO:0000256" key="2">
    <source>
        <dbReference type="SAM" id="Coils"/>
    </source>
</evidence>
<dbReference type="Proteomes" id="UP000821837">
    <property type="component" value="Unassembled WGS sequence"/>
</dbReference>
<feature type="region of interest" description="Disordered" evidence="3">
    <location>
        <begin position="271"/>
        <end position="352"/>
    </location>
</feature>